<keyword evidence="1" id="KW-0732">Signal</keyword>
<dbReference type="RefSeq" id="WP_127804391.1">
    <property type="nucleotide sequence ID" value="NZ_SACY01000003.1"/>
</dbReference>
<name>A0A437PS54_9BACT</name>
<dbReference type="Pfam" id="PF11751">
    <property type="entry name" value="PorP_SprF"/>
    <property type="match status" value="1"/>
</dbReference>
<keyword evidence="3" id="KW-1185">Reference proteome</keyword>
<proteinExistence type="predicted"/>
<dbReference type="Proteomes" id="UP000282832">
    <property type="component" value="Unassembled WGS sequence"/>
</dbReference>
<feature type="chain" id="PRO_5019466581" evidence="1">
    <location>
        <begin position="24"/>
        <end position="357"/>
    </location>
</feature>
<dbReference type="InterPro" id="IPR019861">
    <property type="entry name" value="PorP/SprF_Bacteroidetes"/>
</dbReference>
<dbReference type="AlphaFoldDB" id="A0A437PS54"/>
<protein>
    <submittedName>
        <fullName evidence="2">Type IX secretion system membrane protein PorP/SprF</fullName>
    </submittedName>
</protein>
<feature type="signal peptide" evidence="1">
    <location>
        <begin position="1"/>
        <end position="23"/>
    </location>
</feature>
<organism evidence="2 3">
    <name type="scientific">Sandaracinomonas limnophila</name>
    <dbReference type="NCBI Taxonomy" id="1862386"/>
    <lineage>
        <taxon>Bacteria</taxon>
        <taxon>Pseudomonadati</taxon>
        <taxon>Bacteroidota</taxon>
        <taxon>Cytophagia</taxon>
        <taxon>Cytophagales</taxon>
        <taxon>Flectobacillaceae</taxon>
        <taxon>Sandaracinomonas</taxon>
    </lineage>
</organism>
<dbReference type="NCBIfam" id="TIGR03519">
    <property type="entry name" value="T9SS_PorP_fam"/>
    <property type="match status" value="1"/>
</dbReference>
<sequence>MKRILTILFSTILLASATQVAHAQDPQLSQFYASPLLISPAFAGINNTSKIHFIHRNQWPNLSANYQYSAISAELALPENNAGLGLVLSNDVQFSNLRTTTLAGQYAYHLTVSEDQFVSFGLQAAYVNKGLDLSNLIWSNQMLDVLTGNRGATIAPDPIISNLIPNKHYIDLGVGTMINRGNSWLGLSVDHLNKPDKSLFQNTGIPNFLPMKYSLQLGTKIMLEDPYYSTGTVENMKNEKSFSPVLHFKKQGDYEQMDLGAYFTYSPLTLGVWYRGLPYKKDIQNKFGSSESIVLLLGYHKDNFSVGYSYDTTISSLGPSSGGAHELSLSYTFDFFGDAKKALRNKLFQRGYVCPRL</sequence>
<dbReference type="OrthoDB" id="1186563at2"/>
<evidence type="ECO:0000256" key="1">
    <source>
        <dbReference type="SAM" id="SignalP"/>
    </source>
</evidence>
<accession>A0A437PS54</accession>
<evidence type="ECO:0000313" key="2">
    <source>
        <dbReference type="EMBL" id="RVU25072.1"/>
    </source>
</evidence>
<reference evidence="2 3" key="1">
    <citation type="submission" date="2019-01" db="EMBL/GenBank/DDBJ databases">
        <authorList>
            <person name="Chen W.-M."/>
        </authorList>
    </citation>
    <scope>NUCLEOTIDE SEQUENCE [LARGE SCALE GENOMIC DNA]</scope>
    <source>
        <strain evidence="2 3">FSY-15</strain>
    </source>
</reference>
<dbReference type="EMBL" id="SACY01000003">
    <property type="protein sequence ID" value="RVU25072.1"/>
    <property type="molecule type" value="Genomic_DNA"/>
</dbReference>
<comment type="caution">
    <text evidence="2">The sequence shown here is derived from an EMBL/GenBank/DDBJ whole genome shotgun (WGS) entry which is preliminary data.</text>
</comment>
<gene>
    <name evidence="2" type="ORF">EOJ36_08690</name>
</gene>
<evidence type="ECO:0000313" key="3">
    <source>
        <dbReference type="Proteomes" id="UP000282832"/>
    </source>
</evidence>